<dbReference type="SUPFAM" id="SSF56219">
    <property type="entry name" value="DNase I-like"/>
    <property type="match status" value="1"/>
</dbReference>
<dbReference type="Gene3D" id="1.10.510.10">
    <property type="entry name" value="Transferase(Phosphotransferase) domain 1"/>
    <property type="match status" value="1"/>
</dbReference>
<dbReference type="PANTHER" id="PTHR24353:SF37">
    <property type="entry name" value="CAMP-DEPENDENT PROTEIN KINASE CATALYTIC SUBUNIT PRKX"/>
    <property type="match status" value="1"/>
</dbReference>
<dbReference type="SUPFAM" id="SSF56112">
    <property type="entry name" value="Protein kinase-like (PK-like)"/>
    <property type="match status" value="1"/>
</dbReference>
<dbReference type="Pfam" id="PF03372">
    <property type="entry name" value="Exo_endo_phos"/>
    <property type="match status" value="1"/>
</dbReference>
<keyword evidence="10" id="KW-1185">Reference proteome</keyword>
<dbReference type="PANTHER" id="PTHR24353">
    <property type="entry name" value="CYCLIC NUCLEOTIDE-DEPENDENT PROTEIN KINASE"/>
    <property type="match status" value="1"/>
</dbReference>
<gene>
    <name evidence="9" type="ORF">SCF082_LOCUS36130</name>
</gene>
<evidence type="ECO:0000256" key="6">
    <source>
        <dbReference type="SAM" id="Coils"/>
    </source>
</evidence>
<evidence type="ECO:0000259" key="8">
    <source>
        <dbReference type="PROSITE" id="PS50011"/>
    </source>
</evidence>
<dbReference type="InterPro" id="IPR005135">
    <property type="entry name" value="Endo/exonuclease/phosphatase"/>
</dbReference>
<proteinExistence type="predicted"/>
<evidence type="ECO:0000313" key="10">
    <source>
        <dbReference type="Proteomes" id="UP001642464"/>
    </source>
</evidence>
<dbReference type="PROSITE" id="PS00108">
    <property type="entry name" value="PROTEIN_KINASE_ST"/>
    <property type="match status" value="1"/>
</dbReference>
<sequence>MGIPEIVQNLRESLANWPPALQRSWRSTASTCGVGATLASTRERTTFRVLSLNLLAECKQKEEGWLPAAQEALRDWTPRRRRLLELLLQEEADLIFLQELDVDGKESALCPELREAGYSAILGDATSDCPATAVFVRNKRFAVLQQVNQDRVVVLCHHAVGHAGGSGATLGVCSAHLSSGKTPDAEEVRAQQVTKLLDSLEALGADHILLAGDLNAVPVADGKIGDPLAYWKTLSHSLSLTSAYARPQEPAYTTWKLRPKGEIKRSIDYIFHSSSLIPTALLALPSDDEMPPERLPSRNVYFLTEFVTGGELFNAIRSLGILSGVQARFYTGSLILALQALHEKKIIYRDLKPENVLLDNYGYIKLIDFGCAVRFDQGSHRSLVGTPHYMAPEVILGKEYHFSCDVWSLGVCLYEFVCGPLPFGQDCEDPRQVFQDILLSKLYFPEHFINTPGKHLLRCLLRKNSRLRIGGEHGLQDVPGRRREHAYFRKFSFTRRSPVSPARCYQTMTAEKAREVDRARAKVAKARTPVPEIQAMGQAGEALVTGHRGFVSKVAVRRAGHTSDPVDVLKQQLREAQSAHDELLQQMKVAEGTWRRCIEEAEQKAAVRVTANRRQRTPMQTMSEPRSEAAAKKELQGCKATTDRRDLRDLRGARSLASVPA</sequence>
<dbReference type="Pfam" id="PF00069">
    <property type="entry name" value="Pkinase"/>
    <property type="match status" value="1"/>
</dbReference>
<comment type="caution">
    <text evidence="9">The sequence shown here is derived from an EMBL/GenBank/DDBJ whole genome shotgun (WGS) entry which is preliminary data.</text>
</comment>
<dbReference type="InterPro" id="IPR036691">
    <property type="entry name" value="Endo/exonu/phosph_ase_sf"/>
</dbReference>
<dbReference type="InterPro" id="IPR008271">
    <property type="entry name" value="Ser/Thr_kinase_AS"/>
</dbReference>
<keyword evidence="5" id="KW-0067">ATP-binding</keyword>
<evidence type="ECO:0000256" key="1">
    <source>
        <dbReference type="ARBA" id="ARBA00022527"/>
    </source>
</evidence>
<dbReference type="PROSITE" id="PS50011">
    <property type="entry name" value="PROTEIN_KINASE_DOM"/>
    <property type="match status" value="1"/>
</dbReference>
<reference evidence="9 10" key="1">
    <citation type="submission" date="2024-02" db="EMBL/GenBank/DDBJ databases">
        <authorList>
            <person name="Chen Y."/>
            <person name="Shah S."/>
            <person name="Dougan E. K."/>
            <person name="Thang M."/>
            <person name="Chan C."/>
        </authorList>
    </citation>
    <scope>NUCLEOTIDE SEQUENCE [LARGE SCALE GENOMIC DNA]</scope>
</reference>
<keyword evidence="6" id="KW-0175">Coiled coil</keyword>
<keyword evidence="2" id="KW-0808">Transferase</keyword>
<dbReference type="Gene3D" id="3.30.200.20">
    <property type="entry name" value="Phosphorylase Kinase, domain 1"/>
    <property type="match status" value="1"/>
</dbReference>
<evidence type="ECO:0000256" key="7">
    <source>
        <dbReference type="SAM" id="MobiDB-lite"/>
    </source>
</evidence>
<feature type="coiled-coil region" evidence="6">
    <location>
        <begin position="566"/>
        <end position="593"/>
    </location>
</feature>
<keyword evidence="4 9" id="KW-0418">Kinase</keyword>
<evidence type="ECO:0000313" key="9">
    <source>
        <dbReference type="EMBL" id="CAK9074090.1"/>
    </source>
</evidence>
<evidence type="ECO:0000256" key="3">
    <source>
        <dbReference type="ARBA" id="ARBA00022741"/>
    </source>
</evidence>
<evidence type="ECO:0000256" key="5">
    <source>
        <dbReference type="ARBA" id="ARBA00022840"/>
    </source>
</evidence>
<keyword evidence="1" id="KW-0723">Serine/threonine-protein kinase</keyword>
<feature type="compositionally biased region" description="Basic and acidic residues" evidence="7">
    <location>
        <begin position="625"/>
        <end position="652"/>
    </location>
</feature>
<feature type="domain" description="Protein kinase" evidence="8">
    <location>
        <begin position="203"/>
        <end position="488"/>
    </location>
</feature>
<accession>A0ABP0PHA2</accession>
<evidence type="ECO:0000256" key="2">
    <source>
        <dbReference type="ARBA" id="ARBA00022679"/>
    </source>
</evidence>
<dbReference type="InterPro" id="IPR000719">
    <property type="entry name" value="Prot_kinase_dom"/>
</dbReference>
<dbReference type="SMART" id="SM00220">
    <property type="entry name" value="S_TKc"/>
    <property type="match status" value="1"/>
</dbReference>
<feature type="region of interest" description="Disordered" evidence="7">
    <location>
        <begin position="609"/>
        <end position="661"/>
    </location>
</feature>
<dbReference type="EMBL" id="CAXAMM010035335">
    <property type="protein sequence ID" value="CAK9074090.1"/>
    <property type="molecule type" value="Genomic_DNA"/>
</dbReference>
<evidence type="ECO:0000256" key="4">
    <source>
        <dbReference type="ARBA" id="ARBA00022777"/>
    </source>
</evidence>
<dbReference type="GO" id="GO:0016301">
    <property type="term" value="F:kinase activity"/>
    <property type="evidence" value="ECO:0007669"/>
    <property type="project" value="UniProtKB-KW"/>
</dbReference>
<organism evidence="9 10">
    <name type="scientific">Durusdinium trenchii</name>
    <dbReference type="NCBI Taxonomy" id="1381693"/>
    <lineage>
        <taxon>Eukaryota</taxon>
        <taxon>Sar</taxon>
        <taxon>Alveolata</taxon>
        <taxon>Dinophyceae</taxon>
        <taxon>Suessiales</taxon>
        <taxon>Symbiodiniaceae</taxon>
        <taxon>Durusdinium</taxon>
    </lineage>
</organism>
<dbReference type="Gene3D" id="3.60.10.10">
    <property type="entry name" value="Endonuclease/exonuclease/phosphatase"/>
    <property type="match status" value="1"/>
</dbReference>
<protein>
    <submittedName>
        <fullName evidence="9">cGMP-dependent protein kinase</fullName>
    </submittedName>
</protein>
<name>A0ABP0PHA2_9DINO</name>
<dbReference type="Proteomes" id="UP001642464">
    <property type="component" value="Unassembled WGS sequence"/>
</dbReference>
<dbReference type="InterPro" id="IPR011009">
    <property type="entry name" value="Kinase-like_dom_sf"/>
</dbReference>
<keyword evidence="3" id="KW-0547">Nucleotide-binding</keyword>